<dbReference type="GO" id="GO:0003924">
    <property type="term" value="F:GTPase activity"/>
    <property type="evidence" value="ECO:0007669"/>
    <property type="project" value="InterPro"/>
</dbReference>
<dbReference type="PRINTS" id="PR00449">
    <property type="entry name" value="RASTRNSFRMNG"/>
</dbReference>
<dbReference type="PROSITE" id="PS51419">
    <property type="entry name" value="RAB"/>
    <property type="match status" value="1"/>
</dbReference>
<evidence type="ECO:0000256" key="10">
    <source>
        <dbReference type="SAM" id="MobiDB-lite"/>
    </source>
</evidence>
<dbReference type="InterPro" id="IPR052236">
    <property type="entry name" value="Small_GTPase_RasD"/>
</dbReference>
<keyword evidence="2" id="KW-1003">Cell membrane</keyword>
<keyword evidence="7" id="KW-0449">Lipoprotein</keyword>
<feature type="compositionally biased region" description="Low complexity" evidence="10">
    <location>
        <begin position="70"/>
        <end position="85"/>
    </location>
</feature>
<dbReference type="AlphaFoldDB" id="A0A6P7U0R3"/>
<feature type="compositionally biased region" description="Basic and acidic residues" evidence="10">
    <location>
        <begin position="443"/>
        <end position="452"/>
    </location>
</feature>
<dbReference type="SMART" id="SM00174">
    <property type="entry name" value="RHO"/>
    <property type="match status" value="1"/>
</dbReference>
<feature type="compositionally biased region" description="Low complexity" evidence="10">
    <location>
        <begin position="95"/>
        <end position="105"/>
    </location>
</feature>
<dbReference type="InterPro" id="IPR005225">
    <property type="entry name" value="Small_GTP-bd"/>
</dbReference>
<feature type="region of interest" description="Disordered" evidence="10">
    <location>
        <begin position="432"/>
        <end position="452"/>
    </location>
</feature>
<accession>A0A6P7U0R3</accession>
<dbReference type="SMART" id="SM00175">
    <property type="entry name" value="RAB"/>
    <property type="match status" value="1"/>
</dbReference>
<dbReference type="GO" id="GO:0005886">
    <property type="term" value="C:plasma membrane"/>
    <property type="evidence" value="ECO:0007669"/>
    <property type="project" value="UniProtKB-SubCell"/>
</dbReference>
<dbReference type="KEGG" id="osn:115232520"/>
<keyword evidence="8" id="KW-0636">Prenylation</keyword>
<dbReference type="SMART" id="SM00173">
    <property type="entry name" value="RAS"/>
    <property type="match status" value="1"/>
</dbReference>
<dbReference type="SUPFAM" id="SSF52540">
    <property type="entry name" value="P-loop containing nucleoside triphosphate hydrolases"/>
    <property type="match status" value="1"/>
</dbReference>
<dbReference type="PROSITE" id="PS51421">
    <property type="entry name" value="RAS"/>
    <property type="match status" value="1"/>
</dbReference>
<evidence type="ECO:0000256" key="9">
    <source>
        <dbReference type="ARBA" id="ARBA00038061"/>
    </source>
</evidence>
<evidence type="ECO:0000313" key="11">
    <source>
        <dbReference type="Proteomes" id="UP000515154"/>
    </source>
</evidence>
<dbReference type="PANTHER" id="PTHR46149">
    <property type="entry name" value="MIP08469P"/>
    <property type="match status" value="1"/>
</dbReference>
<dbReference type="RefSeq" id="XP_029658289.2">
    <property type="nucleotide sequence ID" value="XM_029802429.2"/>
</dbReference>
<evidence type="ECO:0000313" key="12">
    <source>
        <dbReference type="RefSeq" id="XP_029658289.2"/>
    </source>
</evidence>
<evidence type="ECO:0000256" key="1">
    <source>
        <dbReference type="ARBA" id="ARBA00004193"/>
    </source>
</evidence>
<feature type="region of interest" description="Disordered" evidence="10">
    <location>
        <begin position="53"/>
        <end position="105"/>
    </location>
</feature>
<dbReference type="GO" id="GO:0005525">
    <property type="term" value="F:GTP binding"/>
    <property type="evidence" value="ECO:0007669"/>
    <property type="project" value="UniProtKB-KW"/>
</dbReference>
<reference evidence="12" key="1">
    <citation type="submission" date="2025-08" db="UniProtKB">
        <authorList>
            <consortium name="RefSeq"/>
        </authorList>
    </citation>
    <scope>IDENTIFICATION</scope>
</reference>
<dbReference type="GO" id="GO:0031681">
    <property type="term" value="F:G-protein beta-subunit binding"/>
    <property type="evidence" value="ECO:0007669"/>
    <property type="project" value="TreeGrafter"/>
</dbReference>
<dbReference type="Gene3D" id="3.40.50.300">
    <property type="entry name" value="P-loop containing nucleotide triphosphate hydrolases"/>
    <property type="match status" value="1"/>
</dbReference>
<evidence type="ECO:0000256" key="8">
    <source>
        <dbReference type="ARBA" id="ARBA00023289"/>
    </source>
</evidence>
<keyword evidence="3" id="KW-0488">Methylation</keyword>
<protein>
    <submittedName>
        <fullName evidence="12">GTP-binding protein Rhes</fullName>
    </submittedName>
</protein>
<dbReference type="NCBIfam" id="TIGR00231">
    <property type="entry name" value="small_GTP"/>
    <property type="match status" value="1"/>
</dbReference>
<dbReference type="Proteomes" id="UP000515154">
    <property type="component" value="Linkage group LG2"/>
</dbReference>
<sequence length="452" mass="49409">MAAVTVAAAATGRDVKGKRDIWRHITNGEAFANARQQEHEQAKHHLVLTPTNNHLKTPRAVPPSPPPTPSSISTTTTAATTASAPSSPPPPKSPPAVTTTTSTINTTTTDILASFTKTRTTVVTTTQPKVESFHTNMQNGSLTACRPWKLYFQNTDNDSKSCLAVGQSHLACLCWSLGNATAADMALVEQGDSAPPENCHRLVILGSAKVGKTAIVSRFLANKFDENYTPTIEDFHRKIYRIRGAPYRLDILDTSGNHPFPAMRRLSFITGDLFILVYSIDSRESFEEAIRLREQILECKGHCAGLKSQKTLDIPMVIVGNKADKESERVVEASEVTKQIEGQHGCAFVESSAKKSVNVDEVFLRLFEIAKLPSEMSPSMHRRVQPTYIGSTSGNNQRKGMSIRRKMSDACGTVAPNVRRPSIRTDLLVAQTRTGRTKTSPDGARESKCLIQ</sequence>
<dbReference type="FunFam" id="3.40.50.300:FF:000475">
    <property type="entry name" value="GTP-binding protein Rhes"/>
    <property type="match status" value="1"/>
</dbReference>
<gene>
    <name evidence="12" type="primary">LOC115232520</name>
</gene>
<keyword evidence="6" id="KW-0472">Membrane</keyword>
<dbReference type="GO" id="GO:0007165">
    <property type="term" value="P:signal transduction"/>
    <property type="evidence" value="ECO:0007669"/>
    <property type="project" value="TreeGrafter"/>
</dbReference>
<comment type="subcellular location">
    <subcellularLocation>
        <location evidence="1">Cell membrane</location>
        <topology evidence="1">Lipid-anchor</topology>
    </subcellularLocation>
</comment>
<feature type="compositionally biased region" description="Pro residues" evidence="10">
    <location>
        <begin position="60"/>
        <end position="69"/>
    </location>
</feature>
<proteinExistence type="inferred from homology"/>
<evidence type="ECO:0000256" key="4">
    <source>
        <dbReference type="ARBA" id="ARBA00022741"/>
    </source>
</evidence>
<evidence type="ECO:0000256" key="7">
    <source>
        <dbReference type="ARBA" id="ARBA00023288"/>
    </source>
</evidence>
<name>A0A6P7U0R3_9MOLL</name>
<comment type="similarity">
    <text evidence="9">Belongs to the small GTPase superfamily. RasD family.</text>
</comment>
<dbReference type="InterPro" id="IPR027417">
    <property type="entry name" value="P-loop_NTPase"/>
</dbReference>
<keyword evidence="11" id="KW-1185">Reference proteome</keyword>
<organism evidence="11 12">
    <name type="scientific">Octopus sinensis</name>
    <name type="common">East Asian common octopus</name>
    <dbReference type="NCBI Taxonomy" id="2607531"/>
    <lineage>
        <taxon>Eukaryota</taxon>
        <taxon>Metazoa</taxon>
        <taxon>Spiralia</taxon>
        <taxon>Lophotrochozoa</taxon>
        <taxon>Mollusca</taxon>
        <taxon>Cephalopoda</taxon>
        <taxon>Coleoidea</taxon>
        <taxon>Octopodiformes</taxon>
        <taxon>Octopoda</taxon>
        <taxon>Incirrata</taxon>
        <taxon>Octopodidae</taxon>
        <taxon>Octopus</taxon>
    </lineage>
</organism>
<dbReference type="Pfam" id="PF00071">
    <property type="entry name" value="Ras"/>
    <property type="match status" value="1"/>
</dbReference>
<evidence type="ECO:0000256" key="5">
    <source>
        <dbReference type="ARBA" id="ARBA00023134"/>
    </source>
</evidence>
<dbReference type="InterPro" id="IPR001806">
    <property type="entry name" value="Small_GTPase"/>
</dbReference>
<evidence type="ECO:0000256" key="2">
    <source>
        <dbReference type="ARBA" id="ARBA00022475"/>
    </source>
</evidence>
<evidence type="ECO:0000256" key="3">
    <source>
        <dbReference type="ARBA" id="ARBA00022481"/>
    </source>
</evidence>
<dbReference type="PANTHER" id="PTHR46149:SF3">
    <property type="entry name" value="MIP08469P"/>
    <property type="match status" value="1"/>
</dbReference>
<dbReference type="PROSITE" id="PS51420">
    <property type="entry name" value="RHO"/>
    <property type="match status" value="1"/>
</dbReference>
<keyword evidence="5" id="KW-0342">GTP-binding</keyword>
<evidence type="ECO:0000256" key="6">
    <source>
        <dbReference type="ARBA" id="ARBA00023136"/>
    </source>
</evidence>
<keyword evidence="4" id="KW-0547">Nucleotide-binding</keyword>